<dbReference type="GO" id="GO:0016746">
    <property type="term" value="F:acyltransferase activity"/>
    <property type="evidence" value="ECO:0007669"/>
    <property type="project" value="UniProtKB-KW"/>
</dbReference>
<feature type="transmembrane region" description="Helical" evidence="1">
    <location>
        <begin position="103"/>
        <end position="122"/>
    </location>
</feature>
<dbReference type="EC" id="2.3.1.-" evidence="3"/>
<accession>A0ABW2KN64</accession>
<proteinExistence type="predicted"/>
<dbReference type="Pfam" id="PF01757">
    <property type="entry name" value="Acyl_transf_3"/>
    <property type="match status" value="1"/>
</dbReference>
<dbReference type="InterPro" id="IPR050623">
    <property type="entry name" value="Glucan_succinyl_AcylTrfase"/>
</dbReference>
<keyword evidence="1" id="KW-1133">Transmembrane helix</keyword>
<dbReference type="PANTHER" id="PTHR36927:SF4">
    <property type="entry name" value="BLR5718 PROTEIN"/>
    <property type="match status" value="1"/>
</dbReference>
<sequence length="386" mass="41850">MAHSTRPPETAARTAPRRPRLHFVDNIRVALTVLVVLHHVAVTYGTFGLWFYSEPATDPSAAALDLFVVANQAYFMGLFFLISGFFVPGSLDRKGPRPFLRDRLVRLGVPLLGFLLFLRPLLTTGTYEDLRAAGHDMPYWFFYLVSWDPGPLWFVEVLLALTIGYVLLRRVRAGRTAAPAEPAGPPAPRPGPGPLAVIGFVVALTLITYLWRSVNPAVYWPVVGLPSPGFLPQYIALFAVGVLAARRGWTGRVPAAAGWTGLAVAVAGTLVFLPFARQLLEAAPGSWQSLANAAWENVFAAGMITALLALFSARLNRQGRLGRFLSDNAFAVYVLHPLVLVAAGYALSGWQAIGIAKFAVAALICVPLCWALAALVRGIPYARRVL</sequence>
<feature type="domain" description="Acyltransferase 3" evidence="2">
    <location>
        <begin position="22"/>
        <end position="373"/>
    </location>
</feature>
<keyword evidence="1" id="KW-0812">Transmembrane</keyword>
<feature type="transmembrane region" description="Helical" evidence="1">
    <location>
        <begin position="72"/>
        <end position="91"/>
    </location>
</feature>
<dbReference type="Proteomes" id="UP001596540">
    <property type="component" value="Unassembled WGS sequence"/>
</dbReference>
<feature type="transmembrane region" description="Helical" evidence="1">
    <location>
        <begin position="27"/>
        <end position="52"/>
    </location>
</feature>
<feature type="transmembrane region" description="Helical" evidence="1">
    <location>
        <begin position="297"/>
        <end position="316"/>
    </location>
</feature>
<comment type="caution">
    <text evidence="3">The sequence shown here is derived from an EMBL/GenBank/DDBJ whole genome shotgun (WGS) entry which is preliminary data.</text>
</comment>
<keyword evidence="1" id="KW-0472">Membrane</keyword>
<organism evidence="3 4">
    <name type="scientific">Marinactinospora rubrisoli</name>
    <dbReference type="NCBI Taxonomy" id="2715399"/>
    <lineage>
        <taxon>Bacteria</taxon>
        <taxon>Bacillati</taxon>
        <taxon>Actinomycetota</taxon>
        <taxon>Actinomycetes</taxon>
        <taxon>Streptosporangiales</taxon>
        <taxon>Nocardiopsidaceae</taxon>
        <taxon>Marinactinospora</taxon>
    </lineage>
</organism>
<evidence type="ECO:0000313" key="3">
    <source>
        <dbReference type="EMBL" id="MFC7331332.1"/>
    </source>
</evidence>
<gene>
    <name evidence="3" type="ORF">ACFQRF_26680</name>
</gene>
<reference evidence="4" key="1">
    <citation type="journal article" date="2019" name="Int. J. Syst. Evol. Microbiol.">
        <title>The Global Catalogue of Microorganisms (GCM) 10K type strain sequencing project: providing services to taxonomists for standard genome sequencing and annotation.</title>
        <authorList>
            <consortium name="The Broad Institute Genomics Platform"/>
            <consortium name="The Broad Institute Genome Sequencing Center for Infectious Disease"/>
            <person name="Wu L."/>
            <person name="Ma J."/>
        </authorList>
    </citation>
    <scope>NUCLEOTIDE SEQUENCE [LARGE SCALE GENOMIC DNA]</scope>
    <source>
        <strain evidence="4">CGMCC 4.7382</strain>
    </source>
</reference>
<name>A0ABW2KN64_9ACTN</name>
<dbReference type="EMBL" id="JBHTBH010000019">
    <property type="protein sequence ID" value="MFC7331332.1"/>
    <property type="molecule type" value="Genomic_DNA"/>
</dbReference>
<keyword evidence="4" id="KW-1185">Reference proteome</keyword>
<feature type="transmembrane region" description="Helical" evidence="1">
    <location>
        <begin position="353"/>
        <end position="376"/>
    </location>
</feature>
<dbReference type="PANTHER" id="PTHR36927">
    <property type="entry name" value="BLR4337 PROTEIN"/>
    <property type="match status" value="1"/>
</dbReference>
<feature type="transmembrane region" description="Helical" evidence="1">
    <location>
        <begin position="328"/>
        <end position="347"/>
    </location>
</feature>
<keyword evidence="3" id="KW-0808">Transferase</keyword>
<dbReference type="InterPro" id="IPR002656">
    <property type="entry name" value="Acyl_transf_3_dom"/>
</dbReference>
<feature type="transmembrane region" description="Helical" evidence="1">
    <location>
        <begin position="231"/>
        <end position="249"/>
    </location>
</feature>
<feature type="transmembrane region" description="Helical" evidence="1">
    <location>
        <begin position="150"/>
        <end position="168"/>
    </location>
</feature>
<dbReference type="RefSeq" id="WP_379874115.1">
    <property type="nucleotide sequence ID" value="NZ_JBHTBH010000019.1"/>
</dbReference>
<protein>
    <submittedName>
        <fullName evidence="3">Acyltransferase</fullName>
        <ecNumber evidence="3">2.3.1.-</ecNumber>
    </submittedName>
</protein>
<evidence type="ECO:0000313" key="4">
    <source>
        <dbReference type="Proteomes" id="UP001596540"/>
    </source>
</evidence>
<evidence type="ECO:0000259" key="2">
    <source>
        <dbReference type="Pfam" id="PF01757"/>
    </source>
</evidence>
<keyword evidence="3" id="KW-0012">Acyltransferase</keyword>
<feature type="transmembrane region" description="Helical" evidence="1">
    <location>
        <begin position="256"/>
        <end position="277"/>
    </location>
</feature>
<feature type="transmembrane region" description="Helical" evidence="1">
    <location>
        <begin position="193"/>
        <end position="211"/>
    </location>
</feature>
<evidence type="ECO:0000256" key="1">
    <source>
        <dbReference type="SAM" id="Phobius"/>
    </source>
</evidence>